<feature type="region of interest" description="Disordered" evidence="1">
    <location>
        <begin position="24"/>
        <end position="109"/>
    </location>
</feature>
<dbReference type="EMBL" id="JAWJWF010000006">
    <property type="protein sequence ID" value="KAK6631365.1"/>
    <property type="molecule type" value="Genomic_DNA"/>
</dbReference>
<protein>
    <submittedName>
        <fullName evidence="2">Uncharacterized protein</fullName>
    </submittedName>
</protein>
<reference evidence="2 3" key="1">
    <citation type="submission" date="2023-09" db="EMBL/GenBank/DDBJ databases">
        <title>Genomes of two closely related lineages of the louse Polyplax serrata with different host specificities.</title>
        <authorList>
            <person name="Martinu J."/>
            <person name="Tarabai H."/>
            <person name="Stefka J."/>
            <person name="Hypsa V."/>
        </authorList>
    </citation>
    <scope>NUCLEOTIDE SEQUENCE [LARGE SCALE GENOMIC DNA]</scope>
    <source>
        <strain evidence="2">98ZLc_SE</strain>
    </source>
</reference>
<dbReference type="Proteomes" id="UP001359485">
    <property type="component" value="Unassembled WGS sequence"/>
</dbReference>
<accession>A0ABR1AYZ4</accession>
<evidence type="ECO:0000256" key="1">
    <source>
        <dbReference type="SAM" id="MobiDB-lite"/>
    </source>
</evidence>
<comment type="caution">
    <text evidence="2">The sequence shown here is derived from an EMBL/GenBank/DDBJ whole genome shotgun (WGS) entry which is preliminary data.</text>
</comment>
<gene>
    <name evidence="2" type="ORF">RUM44_005891</name>
</gene>
<proteinExistence type="predicted"/>
<evidence type="ECO:0000313" key="3">
    <source>
        <dbReference type="Proteomes" id="UP001359485"/>
    </source>
</evidence>
<sequence length="109" mass="12298">MSSEWIPLGAKLSRLAPLALSWRKGDKKPKRCPPSQRTVKNRQGLLGVTTDRGDNQGREDFEPTENAVDPTWSTLDITESTEFESLESENRRLRESKVSLGRAEDERGV</sequence>
<evidence type="ECO:0000313" key="2">
    <source>
        <dbReference type="EMBL" id="KAK6631365.1"/>
    </source>
</evidence>
<feature type="compositionally biased region" description="Basic and acidic residues" evidence="1">
    <location>
        <begin position="88"/>
        <end position="109"/>
    </location>
</feature>
<organism evidence="2 3">
    <name type="scientific">Polyplax serrata</name>
    <name type="common">Common mouse louse</name>
    <dbReference type="NCBI Taxonomy" id="468196"/>
    <lineage>
        <taxon>Eukaryota</taxon>
        <taxon>Metazoa</taxon>
        <taxon>Ecdysozoa</taxon>
        <taxon>Arthropoda</taxon>
        <taxon>Hexapoda</taxon>
        <taxon>Insecta</taxon>
        <taxon>Pterygota</taxon>
        <taxon>Neoptera</taxon>
        <taxon>Paraneoptera</taxon>
        <taxon>Psocodea</taxon>
        <taxon>Troctomorpha</taxon>
        <taxon>Phthiraptera</taxon>
        <taxon>Anoplura</taxon>
        <taxon>Polyplacidae</taxon>
        <taxon>Polyplax</taxon>
    </lineage>
</organism>
<feature type="compositionally biased region" description="Basic and acidic residues" evidence="1">
    <location>
        <begin position="51"/>
        <end position="61"/>
    </location>
</feature>
<name>A0ABR1AYZ4_POLSC</name>
<keyword evidence="3" id="KW-1185">Reference proteome</keyword>